<feature type="transmembrane region" description="Helical" evidence="1">
    <location>
        <begin position="63"/>
        <end position="86"/>
    </location>
</feature>
<evidence type="ECO:0000313" key="3">
    <source>
        <dbReference type="Proteomes" id="UP000016922"/>
    </source>
</evidence>
<name>S3CM34_GLAL2</name>
<keyword evidence="3" id="KW-1185">Reference proteome</keyword>
<dbReference type="GO" id="GO:0031942">
    <property type="term" value="C:i-AAA complex"/>
    <property type="evidence" value="ECO:0007669"/>
    <property type="project" value="TreeGrafter"/>
</dbReference>
<dbReference type="OMA" id="CHTVILM"/>
<dbReference type="InterPro" id="IPR040201">
    <property type="entry name" value="Mrg3-like"/>
</dbReference>
<keyword evidence="1" id="KW-0812">Transmembrane</keyword>
<accession>S3CM34</accession>
<reference evidence="2 3" key="1">
    <citation type="journal article" date="2013" name="BMC Genomics">
        <title>Genomics-driven discovery of the pneumocandin biosynthetic gene cluster in the fungus Glarea lozoyensis.</title>
        <authorList>
            <person name="Chen L."/>
            <person name="Yue Q."/>
            <person name="Zhang X."/>
            <person name="Xiang M."/>
            <person name="Wang C."/>
            <person name="Li S."/>
            <person name="Che Y."/>
            <person name="Ortiz-Lopez F.J."/>
            <person name="Bills G.F."/>
            <person name="Liu X."/>
            <person name="An Z."/>
        </authorList>
    </citation>
    <scope>NUCLEOTIDE SEQUENCE [LARGE SCALE GENOMIC DNA]</scope>
    <source>
        <strain evidence="3">ATCC 20868 / MF5171</strain>
    </source>
</reference>
<dbReference type="InterPro" id="IPR011990">
    <property type="entry name" value="TPR-like_helical_dom_sf"/>
</dbReference>
<dbReference type="STRING" id="1116229.S3CM34"/>
<organism evidence="2 3">
    <name type="scientific">Glarea lozoyensis (strain ATCC 20868 / MF5171)</name>
    <dbReference type="NCBI Taxonomy" id="1116229"/>
    <lineage>
        <taxon>Eukaryota</taxon>
        <taxon>Fungi</taxon>
        <taxon>Dikarya</taxon>
        <taxon>Ascomycota</taxon>
        <taxon>Pezizomycotina</taxon>
        <taxon>Leotiomycetes</taxon>
        <taxon>Helotiales</taxon>
        <taxon>Helotiaceae</taxon>
        <taxon>Glarea</taxon>
    </lineage>
</organism>
<dbReference type="EMBL" id="KE145369">
    <property type="protein sequence ID" value="EPE27572.1"/>
    <property type="molecule type" value="Genomic_DNA"/>
</dbReference>
<dbReference type="PANTHER" id="PTHR28142:SF1">
    <property type="entry name" value="MITOCHONDRIAL INNER MEMBRANE I-AAA PROTEASE SUPERCOMPLEX SUBUNIT MGR3-RELATED"/>
    <property type="match status" value="1"/>
</dbReference>
<keyword evidence="1" id="KW-0472">Membrane</keyword>
<keyword evidence="1" id="KW-1133">Transmembrane helix</keyword>
<protein>
    <recommendedName>
        <fullName evidence="4">TPR-like protein</fullName>
    </recommendedName>
</protein>
<dbReference type="eggNOG" id="ENOG502RZH4">
    <property type="taxonomic scope" value="Eukaryota"/>
</dbReference>
<dbReference type="AlphaFoldDB" id="S3CM34"/>
<dbReference type="GeneID" id="19463418"/>
<dbReference type="GO" id="GO:0006515">
    <property type="term" value="P:protein quality control for misfolded or incompletely synthesized proteins"/>
    <property type="evidence" value="ECO:0007669"/>
    <property type="project" value="TreeGrafter"/>
</dbReference>
<dbReference type="Proteomes" id="UP000016922">
    <property type="component" value="Unassembled WGS sequence"/>
</dbReference>
<dbReference type="HOGENOM" id="CLU_027223_1_0_1"/>
<evidence type="ECO:0000256" key="1">
    <source>
        <dbReference type="SAM" id="Phobius"/>
    </source>
</evidence>
<dbReference type="Gene3D" id="1.25.40.10">
    <property type="entry name" value="Tetratricopeptide repeat domain"/>
    <property type="match status" value="1"/>
</dbReference>
<dbReference type="PANTHER" id="PTHR28142">
    <property type="entry name" value="MITOCHONDRIAL INNER MEMBRANE I-AAA PROTEASE SUPERCOMPLEX SUBUNIT MGR3-RELATED"/>
    <property type="match status" value="1"/>
</dbReference>
<dbReference type="GO" id="GO:0051787">
    <property type="term" value="F:misfolded protein binding"/>
    <property type="evidence" value="ECO:0007669"/>
    <property type="project" value="TreeGrafter"/>
</dbReference>
<dbReference type="RefSeq" id="XP_008084931.1">
    <property type="nucleotide sequence ID" value="XM_008086740.1"/>
</dbReference>
<sequence length="409" mass="46080">MFRPKISGVARMFSNRGSQCLRQQRLEEIRRNPISYQMQQLRCQQHSTKKQNAFVALWRAQPFSVTAAMVFIAIGGGALLYTNYFYHNYIIGAFHKFPEPVAKQMRKAIYFTNISLEPKNAVKYYLEALRVAEEIGMDPFSDEIIGVKVQLAALLEKVHNYQRAIDVLEIVKSDNLKWMEVLGNKQGNEAKRTRVLMYTVRVSVKLGELYANQYVLEKEKAEESLVWAVTTMMKEHQRREKEGVKPEEGDWLSPEEQGAAVESLAHHYEEANTHYLAAPLFLQAITLSSQKTCHTAVLMNNLSISLAQQVPPPTPGQPPASRAEYVSNARAWAEKAVAIANSITPPERTEECDVGCVVATHNLGEFAEMDGNIAEARKRFEEAKSLAKAIGFQEGMISSEDALRRLGSP</sequence>
<dbReference type="CDD" id="cd24145">
    <property type="entry name" value="Mgr3-like"/>
    <property type="match status" value="1"/>
</dbReference>
<dbReference type="KEGG" id="glz:GLAREA_04363"/>
<evidence type="ECO:0000313" key="2">
    <source>
        <dbReference type="EMBL" id="EPE27572.1"/>
    </source>
</evidence>
<gene>
    <name evidence="2" type="ORF">GLAREA_04363</name>
</gene>
<evidence type="ECO:0008006" key="4">
    <source>
        <dbReference type="Google" id="ProtNLM"/>
    </source>
</evidence>
<dbReference type="OrthoDB" id="10050400at2759"/>
<proteinExistence type="predicted"/>